<feature type="coiled-coil region" evidence="1">
    <location>
        <begin position="396"/>
        <end position="423"/>
    </location>
</feature>
<evidence type="ECO:0000313" key="3">
    <source>
        <dbReference type="EMBL" id="GGF91481.1"/>
    </source>
</evidence>
<dbReference type="RefSeq" id="WP_117001735.1">
    <property type="nucleotide sequence ID" value="NZ_BMJS01000004.1"/>
</dbReference>
<dbReference type="EMBL" id="BMJS01000004">
    <property type="protein sequence ID" value="GGF91481.1"/>
    <property type="molecule type" value="Genomic_DNA"/>
</dbReference>
<dbReference type="Pfam" id="PF03432">
    <property type="entry name" value="Relaxase"/>
    <property type="match status" value="1"/>
</dbReference>
<keyword evidence="1" id="KW-0175">Coiled coil</keyword>
<dbReference type="AlphaFoldDB" id="A0A8J2Z2P7"/>
<feature type="domain" description="MobA/VirD2-like nuclease" evidence="2">
    <location>
        <begin position="69"/>
        <end position="167"/>
    </location>
</feature>
<reference evidence="3" key="1">
    <citation type="journal article" date="2014" name="Int. J. Syst. Evol. Microbiol.">
        <title>Complete genome sequence of Corynebacterium casei LMG S-19264T (=DSM 44701T), isolated from a smear-ripened cheese.</title>
        <authorList>
            <consortium name="US DOE Joint Genome Institute (JGI-PGF)"/>
            <person name="Walter F."/>
            <person name="Albersmeier A."/>
            <person name="Kalinowski J."/>
            <person name="Ruckert C."/>
        </authorList>
    </citation>
    <scope>NUCLEOTIDE SEQUENCE</scope>
    <source>
        <strain evidence="3">CGMCC 1.15758</strain>
    </source>
</reference>
<protein>
    <recommendedName>
        <fullName evidence="2">MobA/VirD2-like nuclease domain-containing protein</fullName>
    </recommendedName>
</protein>
<evidence type="ECO:0000259" key="2">
    <source>
        <dbReference type="Pfam" id="PF03432"/>
    </source>
</evidence>
<gene>
    <name evidence="3" type="ORF">GCM10010995_05880</name>
</gene>
<sequence length="438" mass="50864">MERVFFTAIAQRKISATVYHDVSRLIGSHYNHEKGILLHHTKSNSTYDLVRGYSAKNLEIYTSLKSDIKATLSECYHKYESTYKQRVQKKANNVISGVIYFNDEATPHTRNEIQLMNAARDFVDKFTKETNSVNFYIVLHKDEHKWHFHFLNSNFDNQTYKSISGNILKKKFLSDMQSNVGDSFSGLGFHKRQEGMRQLTGNRKKKTVSELLSSLENDKQDIKQIRDGLLNIINGIDNVKPESYKDFLQTFNSIQTYKNELVYDAYEAVKKYAYEFIKIKESIHENEDYLANKLTNEVNNNVAHLNDLKSQVNNAASELSSLMSEKTMISEFLKLINRSTRKASPRTYNSLKLNNEEVISTELIPDNLKIIEKNDLYDLTAIAMKNTFNDLKNESYSRLIRDNENLKVLVLNLEKKCEQYEKILNNTPGHNIENSREN</sequence>
<dbReference type="Gene3D" id="3.30.930.30">
    <property type="match status" value="1"/>
</dbReference>
<accession>A0A8J2Z2P7</accession>
<dbReference type="Proteomes" id="UP000636949">
    <property type="component" value="Unassembled WGS sequence"/>
</dbReference>
<organism evidence="3 4">
    <name type="scientific">Cysteiniphilum litorale</name>
    <dbReference type="NCBI Taxonomy" id="2056700"/>
    <lineage>
        <taxon>Bacteria</taxon>
        <taxon>Pseudomonadati</taxon>
        <taxon>Pseudomonadota</taxon>
        <taxon>Gammaproteobacteria</taxon>
        <taxon>Thiotrichales</taxon>
        <taxon>Fastidiosibacteraceae</taxon>
        <taxon>Cysteiniphilum</taxon>
    </lineage>
</organism>
<proteinExistence type="predicted"/>
<comment type="caution">
    <text evidence="3">The sequence shown here is derived from an EMBL/GenBank/DDBJ whole genome shotgun (WGS) entry which is preliminary data.</text>
</comment>
<name>A0A8J2Z2P7_9GAMM</name>
<keyword evidence="4" id="KW-1185">Reference proteome</keyword>
<evidence type="ECO:0000313" key="4">
    <source>
        <dbReference type="Proteomes" id="UP000636949"/>
    </source>
</evidence>
<dbReference type="InterPro" id="IPR005094">
    <property type="entry name" value="Endonuclease_MobA/VirD2"/>
</dbReference>
<evidence type="ECO:0000256" key="1">
    <source>
        <dbReference type="SAM" id="Coils"/>
    </source>
</evidence>
<reference evidence="3" key="2">
    <citation type="submission" date="2020-09" db="EMBL/GenBank/DDBJ databases">
        <authorList>
            <person name="Sun Q."/>
            <person name="Zhou Y."/>
        </authorList>
    </citation>
    <scope>NUCLEOTIDE SEQUENCE</scope>
    <source>
        <strain evidence="3">CGMCC 1.15758</strain>
    </source>
</reference>